<dbReference type="SUPFAM" id="SSF46689">
    <property type="entry name" value="Homeodomain-like"/>
    <property type="match status" value="1"/>
</dbReference>
<dbReference type="Proteomes" id="UP001501638">
    <property type="component" value="Unassembled WGS sequence"/>
</dbReference>
<evidence type="ECO:0000259" key="6">
    <source>
        <dbReference type="PROSITE" id="PS50977"/>
    </source>
</evidence>
<dbReference type="Pfam" id="PF16859">
    <property type="entry name" value="TetR_C_11"/>
    <property type="match status" value="1"/>
</dbReference>
<sequence length="216" mass="23299">MTSVTSVISVAGRNPDDGDRPVPARRPGGRSARVRARVLDAVRVQLVEHGYDELTVDAVAARAGVHRTTVYRRWRDVGGLLADVLDTAGDDDWRPEDTGDLEGDLAALNREVQEALTARPSVTAALIAASFRSAEAADALRRFWADRYTRCEVVVDRAVRRGEVPEGTDARRLLVAATAPLYHHLVLLRMPPDPRLPGHAARSAALAASAGAFAEP</sequence>
<dbReference type="Pfam" id="PF00440">
    <property type="entry name" value="TetR_N"/>
    <property type="match status" value="1"/>
</dbReference>
<evidence type="ECO:0000256" key="5">
    <source>
        <dbReference type="SAM" id="MobiDB-lite"/>
    </source>
</evidence>
<evidence type="ECO:0000256" key="4">
    <source>
        <dbReference type="PROSITE-ProRule" id="PRU00335"/>
    </source>
</evidence>
<dbReference type="InterPro" id="IPR050109">
    <property type="entry name" value="HTH-type_TetR-like_transc_reg"/>
</dbReference>
<evidence type="ECO:0000256" key="1">
    <source>
        <dbReference type="ARBA" id="ARBA00023015"/>
    </source>
</evidence>
<reference evidence="7 8" key="1">
    <citation type="journal article" date="2019" name="Int. J. Syst. Evol. Microbiol.">
        <title>The Global Catalogue of Microorganisms (GCM) 10K type strain sequencing project: providing services to taxonomists for standard genome sequencing and annotation.</title>
        <authorList>
            <consortium name="The Broad Institute Genomics Platform"/>
            <consortium name="The Broad Institute Genome Sequencing Center for Infectious Disease"/>
            <person name="Wu L."/>
            <person name="Ma J."/>
        </authorList>
    </citation>
    <scope>NUCLEOTIDE SEQUENCE [LARGE SCALE GENOMIC DNA]</scope>
    <source>
        <strain evidence="7 8">JCM 6305</strain>
    </source>
</reference>
<feature type="region of interest" description="Disordered" evidence="5">
    <location>
        <begin position="1"/>
        <end position="31"/>
    </location>
</feature>
<evidence type="ECO:0000256" key="3">
    <source>
        <dbReference type="ARBA" id="ARBA00023163"/>
    </source>
</evidence>
<evidence type="ECO:0000313" key="7">
    <source>
        <dbReference type="EMBL" id="GAA2447483.1"/>
    </source>
</evidence>
<dbReference type="PANTHER" id="PTHR30055:SF148">
    <property type="entry name" value="TETR-FAMILY TRANSCRIPTIONAL REGULATOR"/>
    <property type="match status" value="1"/>
</dbReference>
<evidence type="ECO:0000256" key="2">
    <source>
        <dbReference type="ARBA" id="ARBA00023125"/>
    </source>
</evidence>
<dbReference type="RefSeq" id="WP_344323662.1">
    <property type="nucleotide sequence ID" value="NZ_BAAASZ010000024.1"/>
</dbReference>
<dbReference type="EMBL" id="BAAASZ010000024">
    <property type="protein sequence ID" value="GAA2447483.1"/>
    <property type="molecule type" value="Genomic_DNA"/>
</dbReference>
<dbReference type="InterPro" id="IPR036271">
    <property type="entry name" value="Tet_transcr_reg_TetR-rel_C_sf"/>
</dbReference>
<feature type="domain" description="HTH tetR-type" evidence="6">
    <location>
        <begin position="32"/>
        <end position="92"/>
    </location>
</feature>
<keyword evidence="1" id="KW-0805">Transcription regulation</keyword>
<gene>
    <name evidence="7" type="ORF">GCM10010405_33650</name>
</gene>
<proteinExistence type="predicted"/>
<dbReference type="Gene3D" id="1.10.10.60">
    <property type="entry name" value="Homeodomain-like"/>
    <property type="match status" value="1"/>
</dbReference>
<comment type="caution">
    <text evidence="7">The sequence shown here is derived from an EMBL/GenBank/DDBJ whole genome shotgun (WGS) entry which is preliminary data.</text>
</comment>
<accession>A0ABN3K5M1</accession>
<evidence type="ECO:0000313" key="8">
    <source>
        <dbReference type="Proteomes" id="UP001501638"/>
    </source>
</evidence>
<keyword evidence="2 4" id="KW-0238">DNA-binding</keyword>
<dbReference type="Gene3D" id="1.10.357.10">
    <property type="entry name" value="Tetracycline Repressor, domain 2"/>
    <property type="match status" value="1"/>
</dbReference>
<dbReference type="InterPro" id="IPR001647">
    <property type="entry name" value="HTH_TetR"/>
</dbReference>
<name>A0ABN3K5M1_9ACTN</name>
<keyword evidence="8" id="KW-1185">Reference proteome</keyword>
<dbReference type="InterPro" id="IPR009057">
    <property type="entry name" value="Homeodomain-like_sf"/>
</dbReference>
<dbReference type="SUPFAM" id="SSF48498">
    <property type="entry name" value="Tetracyclin repressor-like, C-terminal domain"/>
    <property type="match status" value="1"/>
</dbReference>
<organism evidence="7 8">
    <name type="scientific">Streptomyces macrosporus</name>
    <dbReference type="NCBI Taxonomy" id="44032"/>
    <lineage>
        <taxon>Bacteria</taxon>
        <taxon>Bacillati</taxon>
        <taxon>Actinomycetota</taxon>
        <taxon>Actinomycetes</taxon>
        <taxon>Kitasatosporales</taxon>
        <taxon>Streptomycetaceae</taxon>
        <taxon>Streptomyces</taxon>
    </lineage>
</organism>
<keyword evidence="3" id="KW-0804">Transcription</keyword>
<dbReference type="PANTHER" id="PTHR30055">
    <property type="entry name" value="HTH-TYPE TRANSCRIPTIONAL REGULATOR RUTR"/>
    <property type="match status" value="1"/>
</dbReference>
<protein>
    <submittedName>
        <fullName evidence="7">TetR/AcrR family transcriptional regulator</fullName>
    </submittedName>
</protein>
<dbReference type="InterPro" id="IPR011075">
    <property type="entry name" value="TetR_C"/>
</dbReference>
<feature type="DNA-binding region" description="H-T-H motif" evidence="4">
    <location>
        <begin position="55"/>
        <end position="74"/>
    </location>
</feature>
<dbReference type="PROSITE" id="PS50977">
    <property type="entry name" value="HTH_TETR_2"/>
    <property type="match status" value="1"/>
</dbReference>